<evidence type="ECO:0000256" key="4">
    <source>
        <dbReference type="ARBA" id="ARBA00023004"/>
    </source>
</evidence>
<evidence type="ECO:0000313" key="8">
    <source>
        <dbReference type="Proteomes" id="UP000318834"/>
    </source>
</evidence>
<dbReference type="InterPro" id="IPR036188">
    <property type="entry name" value="FAD/NAD-bd_sf"/>
</dbReference>
<dbReference type="GO" id="GO:0046872">
    <property type="term" value="F:metal ion binding"/>
    <property type="evidence" value="ECO:0007669"/>
    <property type="project" value="UniProtKB-KW"/>
</dbReference>
<dbReference type="GO" id="GO:0016491">
    <property type="term" value="F:oxidoreductase activity"/>
    <property type="evidence" value="ECO:0007669"/>
    <property type="project" value="UniProtKB-KW"/>
</dbReference>
<dbReference type="SUPFAM" id="SSF51905">
    <property type="entry name" value="FAD/NAD(P)-binding domain"/>
    <property type="match status" value="1"/>
</dbReference>
<dbReference type="InterPro" id="IPR039650">
    <property type="entry name" value="HdrA-like"/>
</dbReference>
<dbReference type="Pfam" id="PF12831">
    <property type="entry name" value="FAD_oxidored"/>
    <property type="match status" value="1"/>
</dbReference>
<proteinExistence type="predicted"/>
<keyword evidence="6" id="KW-0732">Signal</keyword>
<sequence>MRTSLALLAALSLVLALSWAPLTAHAGRPIPAHVQVLVVGGSPAGIAAAVAAARAGMTTLLVEPREEIGGDITLSWLNMLDLNHGPTGEQLTRGIFGRVHRELGQTFDVDHARAVFDALVRAQPTLIVVTRTRVAAPITRGRVLTGVVLITERGRHRTVTADEFIDATDDASLAISTRVPFTVGREESGLDRRMQAATLVLRLAGIDYDSVRRYIRKVKGTDQIGGVHGRYVWGYGEIVRQFRPRNTRVAAYDLNLGWQSDGTVLVNSVHVFNVDGADARSLREARAQAVAELPQFMQFLRTRAPGFANAYLVGAAPNLYVRETRHLACLYRMDADDILEGHDFWDRVAIASYPIDLHPYIPGQMNPFRVSRRVYAIPFRILVPRGVDRLMVVGKPVGATYIAAGSLRVIPTGMAMGEAAGEAAAIAVRAGTTPMRMAQNAALIAHLQRRLVSMGAYLPSPEHFSAPWQHPHITTASRPTP</sequence>
<evidence type="ECO:0000256" key="5">
    <source>
        <dbReference type="ARBA" id="ARBA00023014"/>
    </source>
</evidence>
<gene>
    <name evidence="7" type="ORF">E6H05_08965</name>
</gene>
<protein>
    <submittedName>
        <fullName evidence="7">FAD-dependent oxidoreductase</fullName>
    </submittedName>
</protein>
<evidence type="ECO:0000256" key="3">
    <source>
        <dbReference type="ARBA" id="ARBA00023002"/>
    </source>
</evidence>
<comment type="caution">
    <text evidence="7">The sequence shown here is derived from an EMBL/GenBank/DDBJ whole genome shotgun (WGS) entry which is preliminary data.</text>
</comment>
<accession>A0A537IR79</accession>
<organism evidence="7 8">
    <name type="scientific">Candidatus Segetimicrobium genomatis</name>
    <dbReference type="NCBI Taxonomy" id="2569760"/>
    <lineage>
        <taxon>Bacteria</taxon>
        <taxon>Bacillati</taxon>
        <taxon>Candidatus Sysuimicrobiota</taxon>
        <taxon>Candidatus Sysuimicrobiia</taxon>
        <taxon>Candidatus Sysuimicrobiales</taxon>
        <taxon>Candidatus Segetimicrobiaceae</taxon>
        <taxon>Candidatus Segetimicrobium</taxon>
    </lineage>
</organism>
<evidence type="ECO:0000256" key="6">
    <source>
        <dbReference type="SAM" id="SignalP"/>
    </source>
</evidence>
<keyword evidence="5" id="KW-0411">Iron-sulfur</keyword>
<dbReference type="PANTHER" id="PTHR43498:SF1">
    <property type="entry name" value="COB--COM HETERODISULFIDE REDUCTASE IRON-SULFUR SUBUNIT A"/>
    <property type="match status" value="1"/>
</dbReference>
<keyword evidence="2" id="KW-0479">Metal-binding</keyword>
<dbReference type="AlphaFoldDB" id="A0A537IR79"/>
<dbReference type="Gene3D" id="3.50.50.60">
    <property type="entry name" value="FAD/NAD(P)-binding domain"/>
    <property type="match status" value="1"/>
</dbReference>
<keyword evidence="3" id="KW-0560">Oxidoreductase</keyword>
<keyword evidence="4" id="KW-0408">Iron</keyword>
<name>A0A537IR79_9BACT</name>
<dbReference type="Proteomes" id="UP000318834">
    <property type="component" value="Unassembled WGS sequence"/>
</dbReference>
<evidence type="ECO:0000256" key="2">
    <source>
        <dbReference type="ARBA" id="ARBA00022723"/>
    </source>
</evidence>
<reference evidence="7 8" key="1">
    <citation type="journal article" date="2019" name="Nat. Microbiol.">
        <title>Mediterranean grassland soil C-N compound turnover is dependent on rainfall and depth, and is mediated by genomically divergent microorganisms.</title>
        <authorList>
            <person name="Diamond S."/>
            <person name="Andeer P.F."/>
            <person name="Li Z."/>
            <person name="Crits-Christoph A."/>
            <person name="Burstein D."/>
            <person name="Anantharaman K."/>
            <person name="Lane K.R."/>
            <person name="Thomas B.C."/>
            <person name="Pan C."/>
            <person name="Northen T.R."/>
            <person name="Banfield J.F."/>
        </authorList>
    </citation>
    <scope>NUCLEOTIDE SEQUENCE [LARGE SCALE GENOMIC DNA]</scope>
    <source>
        <strain evidence="7">NP_8</strain>
    </source>
</reference>
<evidence type="ECO:0000313" key="7">
    <source>
        <dbReference type="EMBL" id="TMI73785.1"/>
    </source>
</evidence>
<feature type="signal peptide" evidence="6">
    <location>
        <begin position="1"/>
        <end position="26"/>
    </location>
</feature>
<evidence type="ECO:0000256" key="1">
    <source>
        <dbReference type="ARBA" id="ARBA00022485"/>
    </source>
</evidence>
<dbReference type="PANTHER" id="PTHR43498">
    <property type="entry name" value="FERREDOXIN:COB-COM HETERODISULFIDE REDUCTASE SUBUNIT A"/>
    <property type="match status" value="1"/>
</dbReference>
<dbReference type="EMBL" id="VBAP01000066">
    <property type="protein sequence ID" value="TMI73785.1"/>
    <property type="molecule type" value="Genomic_DNA"/>
</dbReference>
<dbReference type="GO" id="GO:0051539">
    <property type="term" value="F:4 iron, 4 sulfur cluster binding"/>
    <property type="evidence" value="ECO:0007669"/>
    <property type="project" value="UniProtKB-KW"/>
</dbReference>
<feature type="chain" id="PRO_5021734175" evidence="6">
    <location>
        <begin position="27"/>
        <end position="481"/>
    </location>
</feature>
<keyword evidence="1" id="KW-0004">4Fe-4S</keyword>